<dbReference type="PANTHER" id="PTHR43877">
    <property type="entry name" value="AMINOALKYLPHOSPHONATE N-ACETYLTRANSFERASE-RELATED-RELATED"/>
    <property type="match status" value="1"/>
</dbReference>
<evidence type="ECO:0000259" key="3">
    <source>
        <dbReference type="PROSITE" id="PS51186"/>
    </source>
</evidence>
<keyword evidence="2 4" id="KW-0012">Acyltransferase</keyword>
<dbReference type="AlphaFoldDB" id="A0A6N6MJI2"/>
<gene>
    <name evidence="4" type="ORF">F6X51_21755</name>
</gene>
<dbReference type="GO" id="GO:0016747">
    <property type="term" value="F:acyltransferase activity, transferring groups other than amino-acyl groups"/>
    <property type="evidence" value="ECO:0007669"/>
    <property type="project" value="InterPro"/>
</dbReference>
<protein>
    <submittedName>
        <fullName evidence="4">GNAT family acetyltransferase</fullName>
        <ecNumber evidence="4">2.3.1.-</ecNumber>
    </submittedName>
</protein>
<reference evidence="4 5" key="1">
    <citation type="submission" date="2019-09" db="EMBL/GenBank/DDBJ databases">
        <title>YIM 132548 draft genome.</title>
        <authorList>
            <person name="Jiang L."/>
        </authorList>
    </citation>
    <scope>NUCLEOTIDE SEQUENCE [LARGE SCALE GENOMIC DNA]</scope>
    <source>
        <strain evidence="4 5">YIM 132548</strain>
    </source>
</reference>
<dbReference type="Pfam" id="PF00583">
    <property type="entry name" value="Acetyltransf_1"/>
    <property type="match status" value="1"/>
</dbReference>
<proteinExistence type="predicted"/>
<name>A0A6N6MJI2_9HYPH</name>
<accession>A0A6N6MJI2</accession>
<dbReference type="RefSeq" id="WP_150965779.1">
    <property type="nucleotide sequence ID" value="NZ_VZZJ01000025.1"/>
</dbReference>
<dbReference type="SUPFAM" id="SSF55729">
    <property type="entry name" value="Acyl-CoA N-acyltransferases (Nat)"/>
    <property type="match status" value="1"/>
</dbReference>
<dbReference type="CDD" id="cd04301">
    <property type="entry name" value="NAT_SF"/>
    <property type="match status" value="1"/>
</dbReference>
<dbReference type="Gene3D" id="3.40.630.30">
    <property type="match status" value="1"/>
</dbReference>
<dbReference type="Proteomes" id="UP000441523">
    <property type="component" value="Unassembled WGS sequence"/>
</dbReference>
<sequence>MDDAVIRPMRDGEAAAVVALWHAAGVSRPWNDPETDLAFARRSPHARVLVAARGDRIVATAMVGEDGHRGWVYYLAVDPECQGGGLGGAMMEAAETWLRGRGVWKVQLLVRADNAAVRHFYEHRGYRDTRTVCFQKIIGEAGA</sequence>
<evidence type="ECO:0000256" key="2">
    <source>
        <dbReference type="ARBA" id="ARBA00023315"/>
    </source>
</evidence>
<evidence type="ECO:0000313" key="4">
    <source>
        <dbReference type="EMBL" id="KAB1070651.1"/>
    </source>
</evidence>
<evidence type="ECO:0000313" key="5">
    <source>
        <dbReference type="Proteomes" id="UP000441523"/>
    </source>
</evidence>
<keyword evidence="1 4" id="KW-0808">Transferase</keyword>
<keyword evidence="5" id="KW-1185">Reference proteome</keyword>
<dbReference type="NCBIfam" id="NF002959">
    <property type="entry name" value="PRK03624.1"/>
    <property type="match status" value="1"/>
</dbReference>
<feature type="domain" description="N-acetyltransferase" evidence="3">
    <location>
        <begin position="4"/>
        <end position="143"/>
    </location>
</feature>
<dbReference type="EMBL" id="VZZJ01000025">
    <property type="protein sequence ID" value="KAB1070651.1"/>
    <property type="molecule type" value="Genomic_DNA"/>
</dbReference>
<comment type="caution">
    <text evidence="4">The sequence shown here is derived from an EMBL/GenBank/DDBJ whole genome shotgun (WGS) entry which is preliminary data.</text>
</comment>
<dbReference type="InterPro" id="IPR050832">
    <property type="entry name" value="Bact_Acetyltransf"/>
</dbReference>
<organism evidence="4 5">
    <name type="scientific">Methylobacterium planeticum</name>
    <dbReference type="NCBI Taxonomy" id="2615211"/>
    <lineage>
        <taxon>Bacteria</taxon>
        <taxon>Pseudomonadati</taxon>
        <taxon>Pseudomonadota</taxon>
        <taxon>Alphaproteobacteria</taxon>
        <taxon>Hyphomicrobiales</taxon>
        <taxon>Methylobacteriaceae</taxon>
        <taxon>Methylobacterium</taxon>
    </lineage>
</organism>
<dbReference type="InterPro" id="IPR016181">
    <property type="entry name" value="Acyl_CoA_acyltransferase"/>
</dbReference>
<dbReference type="PROSITE" id="PS51186">
    <property type="entry name" value="GNAT"/>
    <property type="match status" value="1"/>
</dbReference>
<dbReference type="EC" id="2.3.1.-" evidence="4"/>
<dbReference type="InterPro" id="IPR000182">
    <property type="entry name" value="GNAT_dom"/>
</dbReference>
<evidence type="ECO:0000256" key="1">
    <source>
        <dbReference type="ARBA" id="ARBA00022679"/>
    </source>
</evidence>